<name>A0A8E2JRP3_9PEZI</name>
<dbReference type="Gene3D" id="3.50.50.60">
    <property type="entry name" value="FAD/NAD(P)-binding domain"/>
    <property type="match status" value="1"/>
</dbReference>
<dbReference type="InterPro" id="IPR002938">
    <property type="entry name" value="FAD-bd"/>
</dbReference>
<dbReference type="PRINTS" id="PR00420">
    <property type="entry name" value="RNGMNOXGNASE"/>
</dbReference>
<evidence type="ECO:0000256" key="1">
    <source>
        <dbReference type="ARBA" id="ARBA00022630"/>
    </source>
</evidence>
<dbReference type="OrthoDB" id="10016252at2759"/>
<evidence type="ECO:0000313" key="5">
    <source>
        <dbReference type="EMBL" id="OCL06947.1"/>
    </source>
</evidence>
<keyword evidence="1" id="KW-0285">Flavoprotein</keyword>
<keyword evidence="2" id="KW-0274">FAD</keyword>
<keyword evidence="6" id="KW-1185">Reference proteome</keyword>
<organism evidence="5 6">
    <name type="scientific">Glonium stellatum</name>
    <dbReference type="NCBI Taxonomy" id="574774"/>
    <lineage>
        <taxon>Eukaryota</taxon>
        <taxon>Fungi</taxon>
        <taxon>Dikarya</taxon>
        <taxon>Ascomycota</taxon>
        <taxon>Pezizomycotina</taxon>
        <taxon>Dothideomycetes</taxon>
        <taxon>Pleosporomycetidae</taxon>
        <taxon>Gloniales</taxon>
        <taxon>Gloniaceae</taxon>
        <taxon>Glonium</taxon>
    </lineage>
</organism>
<dbReference type="GO" id="GO:0005739">
    <property type="term" value="C:mitochondrion"/>
    <property type="evidence" value="ECO:0007669"/>
    <property type="project" value="TreeGrafter"/>
</dbReference>
<feature type="domain" description="FAD-binding" evidence="4">
    <location>
        <begin position="5"/>
        <end position="343"/>
    </location>
</feature>
<evidence type="ECO:0000256" key="2">
    <source>
        <dbReference type="ARBA" id="ARBA00022827"/>
    </source>
</evidence>
<dbReference type="SUPFAM" id="SSF51905">
    <property type="entry name" value="FAD/NAD(P)-binding domain"/>
    <property type="match status" value="1"/>
</dbReference>
<dbReference type="Pfam" id="PF01494">
    <property type="entry name" value="FAD_binding_3"/>
    <property type="match status" value="1"/>
</dbReference>
<reference evidence="5 6" key="1">
    <citation type="journal article" date="2016" name="Nat. Commun.">
        <title>Ectomycorrhizal ecology is imprinted in the genome of the dominant symbiotic fungus Cenococcum geophilum.</title>
        <authorList>
            <consortium name="DOE Joint Genome Institute"/>
            <person name="Peter M."/>
            <person name="Kohler A."/>
            <person name="Ohm R.A."/>
            <person name="Kuo A."/>
            <person name="Krutzmann J."/>
            <person name="Morin E."/>
            <person name="Arend M."/>
            <person name="Barry K.W."/>
            <person name="Binder M."/>
            <person name="Choi C."/>
            <person name="Clum A."/>
            <person name="Copeland A."/>
            <person name="Grisel N."/>
            <person name="Haridas S."/>
            <person name="Kipfer T."/>
            <person name="LaButti K."/>
            <person name="Lindquist E."/>
            <person name="Lipzen A."/>
            <person name="Maire R."/>
            <person name="Meier B."/>
            <person name="Mihaltcheva S."/>
            <person name="Molinier V."/>
            <person name="Murat C."/>
            <person name="Poggeler S."/>
            <person name="Quandt C.A."/>
            <person name="Sperisen C."/>
            <person name="Tritt A."/>
            <person name="Tisserant E."/>
            <person name="Crous P.W."/>
            <person name="Henrissat B."/>
            <person name="Nehls U."/>
            <person name="Egli S."/>
            <person name="Spatafora J.W."/>
            <person name="Grigoriev I.V."/>
            <person name="Martin F.M."/>
        </authorList>
    </citation>
    <scope>NUCLEOTIDE SEQUENCE [LARGE SCALE GENOMIC DNA]</scope>
    <source>
        <strain evidence="5 6">CBS 207.34</strain>
    </source>
</reference>
<dbReference type="GO" id="GO:0016491">
    <property type="term" value="F:oxidoreductase activity"/>
    <property type="evidence" value="ECO:0007669"/>
    <property type="project" value="UniProtKB-KW"/>
</dbReference>
<accession>A0A8E2JRP3</accession>
<gene>
    <name evidence="5" type="ORF">AOQ84DRAFT_409921</name>
</gene>
<dbReference type="AlphaFoldDB" id="A0A8E2JRP3"/>
<dbReference type="EMBL" id="KV749958">
    <property type="protein sequence ID" value="OCL06947.1"/>
    <property type="molecule type" value="Genomic_DNA"/>
</dbReference>
<dbReference type="GO" id="GO:0071949">
    <property type="term" value="F:FAD binding"/>
    <property type="evidence" value="ECO:0007669"/>
    <property type="project" value="InterPro"/>
</dbReference>
<dbReference type="PANTHER" id="PTHR43876">
    <property type="entry name" value="UBIQUINONE BIOSYNTHESIS MONOOXYGENASE COQ6, MITOCHONDRIAL"/>
    <property type="match status" value="1"/>
</dbReference>
<dbReference type="InterPro" id="IPR036188">
    <property type="entry name" value="FAD/NAD-bd_sf"/>
</dbReference>
<dbReference type="Gene3D" id="3.30.70.2450">
    <property type="match status" value="1"/>
</dbReference>
<proteinExistence type="predicted"/>
<evidence type="ECO:0000256" key="3">
    <source>
        <dbReference type="ARBA" id="ARBA00023002"/>
    </source>
</evidence>
<dbReference type="Proteomes" id="UP000250140">
    <property type="component" value="Unassembled WGS sequence"/>
</dbReference>
<keyword evidence="3" id="KW-0560">Oxidoreductase</keyword>
<dbReference type="PANTHER" id="PTHR43876:SF18">
    <property type="entry name" value="PUTATIVE (AFU_ORTHOLOGUE AFUA_3G09540)-RELATED"/>
    <property type="match status" value="1"/>
</dbReference>
<dbReference type="InterPro" id="IPR051205">
    <property type="entry name" value="UbiH/COQ6_monooxygenase"/>
</dbReference>
<protein>
    <submittedName>
        <fullName evidence="5">FAD/NAD(P)-binding domain-containing protein</fullName>
    </submittedName>
</protein>
<evidence type="ECO:0000313" key="6">
    <source>
        <dbReference type="Proteomes" id="UP000250140"/>
    </source>
</evidence>
<sequence length="407" mass="45560">MAISKVTIVGAGPSGLLLAIMLAKQHIGVQVLDAGTEPDKNPRAAHYAPSAVYDFARAGVINEINAEGFHPDAVCWREADGTFLAGMKRAENIDHPMVVLPLDRLGPLLCRHLQKNCPTAEILWSHKVIGIEQDETEARVQVETPDGVKMYSGDYVIGADGANSQIRRSLFGNNYPGETLNAQIIATNVYLDFKEKFGFWDSNFIVHPTNWYMAARITNDGLWRVTYGDIPGLSNEDYLERQPQRYEEILPGHPKPGEYKLVSASPYKLQQRCAEKFRVGRFLLMADAAHLCNPFGGMGLTGGFADVGSLYDCLVGIHDGLADESILDKYSNIRQRIWREMIDPISRANFHRLWDEGAIGEREKFFALCNKAWKDENLNRELTMGIHAVRHDFTQYYNKSDGIKAAV</sequence>
<evidence type="ECO:0000259" key="4">
    <source>
        <dbReference type="Pfam" id="PF01494"/>
    </source>
</evidence>